<evidence type="ECO:0000313" key="1">
    <source>
        <dbReference type="EMBL" id="PAN14400.1"/>
    </source>
</evidence>
<dbReference type="PANTHER" id="PTHR31264:SF11">
    <property type="entry name" value="OS07G0555100 PROTEIN"/>
    <property type="match status" value="1"/>
</dbReference>
<dbReference type="InterPro" id="IPR036047">
    <property type="entry name" value="F-box-like_dom_sf"/>
</dbReference>
<proteinExistence type="predicted"/>
<dbReference type="Gramene" id="PAN14400">
    <property type="protein sequence ID" value="PAN14400"/>
    <property type="gene ID" value="PAHAL_2G406700"/>
</dbReference>
<sequence length="430" mass="48126">MASPAPPIAEPQALGLLPTLTDELLEEIFLRLPTPGDVARASAACASFRRIITARSFLRRFRAIHPPPLLGFAAYEGFHPAQPPHPSAPLAGAFADAADFSYSFVPAGRWPTPWRPRDVCQGRVLLECTPDRDPGFEYYDSVLLRDLDLAVCDPLSRRYSLLPSIPQTLMGQQKNLIDFGLFFAPTGEDEDETTFRVVCVACNKTMVVVFEFTSITGQWHIPAYLSCSSLGTVMPDSRYSSSCHDHEQGCFYWMVPWRNKLLVLDVFSMEISIVDNNLAIYHLHDSGKPLIVLGRDRTPEVFFLVDFFGNGPTDIIRITKQNGSASSASWQFENMISLPTQYNYFTLGAAEGFLFLRATLQDQNSEYSLGYSSEDSSENSAHFSAEAPDVEYLSLDVKTSERKKVCVMKRYFHTVFSYFGYPPPLAKPTI</sequence>
<reference evidence="1" key="1">
    <citation type="submission" date="2018-04" db="EMBL/GenBank/DDBJ databases">
        <title>WGS assembly of Panicum hallii.</title>
        <authorList>
            <person name="Lovell J."/>
            <person name="Jenkins J."/>
            <person name="Lowry D."/>
            <person name="Mamidi S."/>
            <person name="Sreedasyam A."/>
            <person name="Weng X."/>
            <person name="Barry K."/>
            <person name="Bonette J."/>
            <person name="Campitelli B."/>
            <person name="Daum C."/>
            <person name="Gordon S."/>
            <person name="Gould B."/>
            <person name="Lipzen A."/>
            <person name="Macqueen A."/>
            <person name="Palacio-Mejia J."/>
            <person name="Plott C."/>
            <person name="Shakirov E."/>
            <person name="Shu S."/>
            <person name="Yoshinaga Y."/>
            <person name="Zane M."/>
            <person name="Rokhsar D."/>
            <person name="Grimwood J."/>
            <person name="Schmutz J."/>
            <person name="Juenger T."/>
        </authorList>
    </citation>
    <scope>NUCLEOTIDE SEQUENCE [LARGE SCALE GENOMIC DNA]</scope>
    <source>
        <strain evidence="1">FIL2</strain>
    </source>
</reference>
<protein>
    <recommendedName>
        <fullName evidence="2">F-box domain-containing protein</fullName>
    </recommendedName>
</protein>
<dbReference type="Proteomes" id="UP000243499">
    <property type="component" value="Chromosome 2"/>
</dbReference>
<dbReference type="AlphaFoldDB" id="A0A2S3H362"/>
<gene>
    <name evidence="1" type="ORF">PAHAL_2G406700</name>
</gene>
<accession>A0A2S3H362</accession>
<dbReference type="SUPFAM" id="SSF81383">
    <property type="entry name" value="F-box domain"/>
    <property type="match status" value="1"/>
</dbReference>
<dbReference type="EMBL" id="CM008047">
    <property type="protein sequence ID" value="PAN14400.1"/>
    <property type="molecule type" value="Genomic_DNA"/>
</dbReference>
<organism evidence="1">
    <name type="scientific">Panicum hallii</name>
    <dbReference type="NCBI Taxonomy" id="206008"/>
    <lineage>
        <taxon>Eukaryota</taxon>
        <taxon>Viridiplantae</taxon>
        <taxon>Streptophyta</taxon>
        <taxon>Embryophyta</taxon>
        <taxon>Tracheophyta</taxon>
        <taxon>Spermatophyta</taxon>
        <taxon>Magnoliopsida</taxon>
        <taxon>Liliopsida</taxon>
        <taxon>Poales</taxon>
        <taxon>Poaceae</taxon>
        <taxon>PACMAD clade</taxon>
        <taxon>Panicoideae</taxon>
        <taxon>Panicodae</taxon>
        <taxon>Paniceae</taxon>
        <taxon>Panicinae</taxon>
        <taxon>Panicum</taxon>
        <taxon>Panicum sect. Panicum</taxon>
    </lineage>
</organism>
<name>A0A2S3H362_9POAL</name>
<dbReference type="PANTHER" id="PTHR31264">
    <property type="entry name" value="OS07G0554500 PROTEIN-RELATED"/>
    <property type="match status" value="1"/>
</dbReference>
<evidence type="ECO:0008006" key="2">
    <source>
        <dbReference type="Google" id="ProtNLM"/>
    </source>
</evidence>